<keyword evidence="4" id="KW-1185">Reference proteome</keyword>
<keyword evidence="2" id="KW-0812">Transmembrane</keyword>
<name>A0AAE1JAN7_9FABA</name>
<evidence type="ECO:0000256" key="2">
    <source>
        <dbReference type="SAM" id="Phobius"/>
    </source>
</evidence>
<evidence type="ECO:0000313" key="3">
    <source>
        <dbReference type="EMBL" id="KAK4266850.1"/>
    </source>
</evidence>
<evidence type="ECO:0000313" key="4">
    <source>
        <dbReference type="Proteomes" id="UP001293593"/>
    </source>
</evidence>
<protein>
    <recommendedName>
        <fullName evidence="5">ATG8-interacting protein 1</fullName>
    </recommendedName>
</protein>
<feature type="transmembrane region" description="Helical" evidence="2">
    <location>
        <begin position="243"/>
        <end position="260"/>
    </location>
</feature>
<comment type="caution">
    <text evidence="3">The sequence shown here is derived from an EMBL/GenBank/DDBJ whole genome shotgun (WGS) entry which is preliminary data.</text>
</comment>
<dbReference type="PANTHER" id="PTHR34797">
    <property type="entry name" value="ATG8-INTERACTING PROTEIN 2"/>
    <property type="match status" value="1"/>
</dbReference>
<evidence type="ECO:0000256" key="1">
    <source>
        <dbReference type="SAM" id="MobiDB-lite"/>
    </source>
</evidence>
<proteinExistence type="predicted"/>
<feature type="region of interest" description="Disordered" evidence="1">
    <location>
        <begin position="27"/>
        <end position="51"/>
    </location>
</feature>
<accession>A0AAE1JAN7</accession>
<reference evidence="3" key="1">
    <citation type="submission" date="2023-10" db="EMBL/GenBank/DDBJ databases">
        <title>Chromosome-level genome of the transformable northern wattle, Acacia crassicarpa.</title>
        <authorList>
            <person name="Massaro I."/>
            <person name="Sinha N.R."/>
            <person name="Poethig S."/>
            <person name="Leichty A.R."/>
        </authorList>
    </citation>
    <scope>NUCLEOTIDE SEQUENCE</scope>
    <source>
        <strain evidence="3">Acra3RX</strain>
        <tissue evidence="3">Leaf</tissue>
    </source>
</reference>
<dbReference type="Proteomes" id="UP001293593">
    <property type="component" value="Unassembled WGS sequence"/>
</dbReference>
<organism evidence="3 4">
    <name type="scientific">Acacia crassicarpa</name>
    <name type="common">northern wattle</name>
    <dbReference type="NCBI Taxonomy" id="499986"/>
    <lineage>
        <taxon>Eukaryota</taxon>
        <taxon>Viridiplantae</taxon>
        <taxon>Streptophyta</taxon>
        <taxon>Embryophyta</taxon>
        <taxon>Tracheophyta</taxon>
        <taxon>Spermatophyta</taxon>
        <taxon>Magnoliopsida</taxon>
        <taxon>eudicotyledons</taxon>
        <taxon>Gunneridae</taxon>
        <taxon>Pentapetalae</taxon>
        <taxon>rosids</taxon>
        <taxon>fabids</taxon>
        <taxon>Fabales</taxon>
        <taxon>Fabaceae</taxon>
        <taxon>Caesalpinioideae</taxon>
        <taxon>mimosoid clade</taxon>
        <taxon>Acacieae</taxon>
        <taxon>Acacia</taxon>
    </lineage>
</organism>
<dbReference type="PANTHER" id="PTHR34797:SF1">
    <property type="entry name" value="ATG8-INTERACTING PROTEIN 2"/>
    <property type="match status" value="1"/>
</dbReference>
<keyword evidence="2" id="KW-0472">Membrane</keyword>
<evidence type="ECO:0008006" key="5">
    <source>
        <dbReference type="Google" id="ProtNLM"/>
    </source>
</evidence>
<sequence>MADNEDGEGRTSRGNEWEVVTLTASTYEAAPGSGQVELKDNDQGDASLQDEAETSRALFMSRHFVFPPSEHEDLPLESDYSDIRGQSGGKNVSEVIVDDGARPSGKDEENVMISGINVSEAFSDVPYFDDKMNKFSVHGKQFAEGTTLEDLGLIGKEESMYDTAKYSSLHGETDFGAATAYGDDIIVSETIKPAEQESNTSIELSNSKKFSKDDKCHPSDLPCGAWWKRRASAFYAHAKEANAYWSIFIAAAVMGLVMLGQRWQQERAYQLQWHGGVNDEGRSRILAPIIRLKDVIVGGHRRGSLIRGSSD</sequence>
<keyword evidence="2" id="KW-1133">Transmembrane helix</keyword>
<dbReference type="InterPro" id="IPR040304">
    <property type="entry name" value="ATG8-IP-1/2"/>
</dbReference>
<dbReference type="AlphaFoldDB" id="A0AAE1JAN7"/>
<dbReference type="EMBL" id="JAWXYG010000007">
    <property type="protein sequence ID" value="KAK4266850.1"/>
    <property type="molecule type" value="Genomic_DNA"/>
</dbReference>
<gene>
    <name evidence="3" type="ORF">QN277_023716</name>
</gene>